<dbReference type="PANTHER" id="PTHR11691:SF73">
    <property type="entry name" value="INTERFERON BETA"/>
    <property type="match status" value="1"/>
</dbReference>
<dbReference type="OrthoDB" id="8924072at2759"/>
<reference evidence="10" key="1">
    <citation type="submission" date="2025-08" db="UniProtKB">
        <authorList>
            <consortium name="RefSeq"/>
        </authorList>
    </citation>
    <scope>IDENTIFICATION</scope>
</reference>
<dbReference type="GO" id="GO:0005126">
    <property type="term" value="F:cytokine receptor binding"/>
    <property type="evidence" value="ECO:0007669"/>
    <property type="project" value="InterPro"/>
</dbReference>
<comment type="similarity">
    <text evidence="2">Belongs to the alpha/beta interferon family.</text>
</comment>
<evidence type="ECO:0000256" key="1">
    <source>
        <dbReference type="ARBA" id="ARBA00004613"/>
    </source>
</evidence>
<keyword evidence="5 8" id="KW-0732">Signal</keyword>
<keyword evidence="7" id="KW-1015">Disulfide bond</keyword>
<evidence type="ECO:0000256" key="8">
    <source>
        <dbReference type="SAM" id="SignalP"/>
    </source>
</evidence>
<evidence type="ECO:0000256" key="6">
    <source>
        <dbReference type="ARBA" id="ARBA00023118"/>
    </source>
</evidence>
<dbReference type="RefSeq" id="XP_031417171.1">
    <property type="nucleotide sequence ID" value="XM_031561311.2"/>
</dbReference>
<feature type="chain" id="PRO_5028103442" evidence="8">
    <location>
        <begin position="21"/>
        <end position="172"/>
    </location>
</feature>
<dbReference type="GO" id="GO:0051607">
    <property type="term" value="P:defense response to virus"/>
    <property type="evidence" value="ECO:0007669"/>
    <property type="project" value="UniProtKB-KW"/>
</dbReference>
<dbReference type="GO" id="GO:0005615">
    <property type="term" value="C:extracellular space"/>
    <property type="evidence" value="ECO:0007669"/>
    <property type="project" value="UniProtKB-KW"/>
</dbReference>
<dbReference type="Proteomes" id="UP000515152">
    <property type="component" value="Chromosome 23"/>
</dbReference>
<dbReference type="SUPFAM" id="SSF47266">
    <property type="entry name" value="4-helical cytokines"/>
    <property type="match status" value="1"/>
</dbReference>
<dbReference type="GO" id="GO:0006955">
    <property type="term" value="P:immune response"/>
    <property type="evidence" value="ECO:0007669"/>
    <property type="project" value="UniProtKB-ARBA"/>
</dbReference>
<protein>
    <submittedName>
        <fullName evidence="10">Interferon a3-like isoform X1</fullName>
    </submittedName>
</protein>
<evidence type="ECO:0000256" key="3">
    <source>
        <dbReference type="ARBA" id="ARBA00022514"/>
    </source>
</evidence>
<dbReference type="GeneID" id="116218718"/>
<keyword evidence="6" id="KW-0051">Antiviral defense</keyword>
<proteinExistence type="inferred from homology"/>
<organism evidence="9 10">
    <name type="scientific">Clupea harengus</name>
    <name type="common">Atlantic herring</name>
    <dbReference type="NCBI Taxonomy" id="7950"/>
    <lineage>
        <taxon>Eukaryota</taxon>
        <taxon>Metazoa</taxon>
        <taxon>Chordata</taxon>
        <taxon>Craniata</taxon>
        <taxon>Vertebrata</taxon>
        <taxon>Euteleostomi</taxon>
        <taxon>Actinopterygii</taxon>
        <taxon>Neopterygii</taxon>
        <taxon>Teleostei</taxon>
        <taxon>Clupei</taxon>
        <taxon>Clupeiformes</taxon>
        <taxon>Clupeoidei</taxon>
        <taxon>Clupeidae</taxon>
        <taxon>Clupea</taxon>
    </lineage>
</organism>
<evidence type="ECO:0000256" key="4">
    <source>
        <dbReference type="ARBA" id="ARBA00022525"/>
    </source>
</evidence>
<dbReference type="AlphaFoldDB" id="A0A6P8EYJ3"/>
<keyword evidence="3" id="KW-0202">Cytokine</keyword>
<dbReference type="Pfam" id="PF00143">
    <property type="entry name" value="Interferon"/>
    <property type="match status" value="1"/>
</dbReference>
<feature type="signal peptide" evidence="8">
    <location>
        <begin position="1"/>
        <end position="20"/>
    </location>
</feature>
<evidence type="ECO:0000256" key="7">
    <source>
        <dbReference type="ARBA" id="ARBA00023157"/>
    </source>
</evidence>
<dbReference type="PROSITE" id="PS51257">
    <property type="entry name" value="PROKAR_LIPOPROTEIN"/>
    <property type="match status" value="1"/>
</dbReference>
<comment type="subcellular location">
    <subcellularLocation>
        <location evidence="1">Secreted</location>
    </subcellularLocation>
</comment>
<keyword evidence="9" id="KW-1185">Reference proteome</keyword>
<dbReference type="KEGG" id="char:116218718"/>
<evidence type="ECO:0000313" key="10">
    <source>
        <dbReference type="RefSeq" id="XP_031417171.1"/>
    </source>
</evidence>
<accession>A0A6P8EYJ3</accession>
<evidence type="ECO:0000256" key="2">
    <source>
        <dbReference type="ARBA" id="ARBA00011033"/>
    </source>
</evidence>
<dbReference type="InterPro" id="IPR009079">
    <property type="entry name" value="4_helix_cytokine-like_core"/>
</dbReference>
<dbReference type="InterPro" id="IPR000471">
    <property type="entry name" value="Interferon_alpha/beta/delta"/>
</dbReference>
<dbReference type="GO" id="GO:0043330">
    <property type="term" value="P:response to exogenous dsRNA"/>
    <property type="evidence" value="ECO:0007669"/>
    <property type="project" value="TreeGrafter"/>
</dbReference>
<keyword evidence="4" id="KW-0964">Secreted</keyword>
<dbReference type="GO" id="GO:0005125">
    <property type="term" value="F:cytokine activity"/>
    <property type="evidence" value="ECO:0007669"/>
    <property type="project" value="UniProtKB-KW"/>
</dbReference>
<evidence type="ECO:0000313" key="9">
    <source>
        <dbReference type="Proteomes" id="UP000515152"/>
    </source>
</evidence>
<dbReference type="Gene3D" id="1.20.1250.10">
    <property type="match status" value="1"/>
</dbReference>
<dbReference type="PANTHER" id="PTHR11691">
    <property type="entry name" value="TYPE I INTERFERON"/>
    <property type="match status" value="1"/>
</dbReference>
<evidence type="ECO:0000256" key="5">
    <source>
        <dbReference type="ARBA" id="ARBA00022729"/>
    </source>
</evidence>
<name>A0A6P8EYJ3_CLUHA</name>
<gene>
    <name evidence="10" type="primary">LOC116218718</name>
</gene>
<sequence>MKAILSVCTFLVLILHLTQGCPWTQHKFQQYSRTCLTLLEEMGEKIVDDSVGVHFPEELYKLARKSQPQRLTWFISQVLDEVSQLLEEDLVTVAWDEKKMKDFMSTLNTQLEGTESCVVSKMKKSKRLNLYFKKLRNETLGKMEDEAQAWELIRKEVHKHLKWVDLLASTRL</sequence>